<dbReference type="InterPro" id="IPR001650">
    <property type="entry name" value="Helicase_C-like"/>
</dbReference>
<dbReference type="SUPFAM" id="SSF88723">
    <property type="entry name" value="PIN domain-like"/>
    <property type="match status" value="1"/>
</dbReference>
<dbReference type="PANTHER" id="PTHR18934:SF145">
    <property type="entry name" value="ATP-DEPENDENT RNA HELICASE DHX57-RELATED"/>
    <property type="match status" value="1"/>
</dbReference>
<dbReference type="GO" id="GO:0004518">
    <property type="term" value="F:nuclease activity"/>
    <property type="evidence" value="ECO:0007669"/>
    <property type="project" value="InterPro"/>
</dbReference>
<keyword evidence="2" id="KW-0067">ATP-binding</keyword>
<sequence>MGIRGLTTYVAAREEDCTEVVDDLTNVTLGVDLDSFLHFACGQLVTQYNSEWLILGGDPRALYVWVRDWMRPLFVRKIRLKFVRDPPGMLNTIKDVTHEKRSREKVEKLTVIKDGLYENGRLQPRADAAKNLLDAQAVFTLARQTLIRCLKHAGVSVVTAPTEADEALGDMLRMKKVHAILAHDSDYLLMNKMRYIPFSAMHVDPATGVVRATVFSAAKLAESSNISMDKLVEWAIVCGNDFTPFVDAHFDLAEHLHLPSLRQTQGYLNVGDALTWLQEHLGTGNWLDDPIFASLLAQNEDLLTHVYGIYCFYGFGKTVQSRFPHAKRHNVLGPDKWKLVSKKLDNDMLPFFAIDVMYEQKRCLSLRSSLLGLSSPILVTARASLYALLGQSRVEEFEAGFGGAVDTTRVVETTLGAMQLPTMKQHGKAERLAMGKTLLLEWIVTHPTVHAALAAWSQPKKKDEVKFIGYALGLVLAIRPEGLTPTTWHVLALTTIVSASLQQESKTLPFPDTTILRKEAVDAAALYVHAIELLLQLYRILNLHMDMNEHAYFSASLYAYLTTKYPWTKNNVRHILLDATLGLTEKQIMDCLWGYHTMLHIFESSLPAAPAPQLTPASVLQKTPKAVAKLKTKAPSAPPSTLPPPAPLTTVALAPLASPQEIDPLEWEDEVAPPKDLKDLIFTLPVFKHKDEILAHVAANPLVVIQGETGCGKSTSVPQFLLDENAQDANIYVTQPRRVAAITLAATVAKMRGQTVGDTIGYRVGQVQKDSSSTQITYVTTGYMLERLIHSPESVARVTHLILDEAHERSMDMDMLLLMLSTHWHLWPDLKLVIMSATMDSSIFFKYFKPVLPVKMKHKDELFVGSALHPVQTLFLDDLKRFKELKVQKLVENLNSWTRADMSDLDLVIKKVQNVVEPQLELCLKVAKMIVNSQGASGCILIFVSGLSDIQYLHEQMESWDMIQLFVLHSDIDIDDQAKAFENVQAKMKIILSTNIAESSVTIPDVTHIINTGLEKQIVMHQQSRSEVLVRSWVSRASVKQRSGRAGRIRPGVAYHLFTKQFMETCMDEYTTPELLRKPLDKVVLQLKAQMQHIGTPSELLARALSAPDTSNIESAFKVLHMFSAVASPNEKDDITAFGLFSVNFPLEVRLCRLLMYGLSAADWGLGVVDVVLLVAIMASPDLHISPSRFHVPSAAKFIEEMKSVLEAKLDLQEGNVWSEPLAIWQLMTKCLEMRHKSHVVALLRKSAISLRRFQTTLVLVGEICGRLLRLAKRPPFKDSRALQPSALTHLALLQKFSARMYSPDPWTYAHAPMPLLRLLVVLNYPDCLVRGKLPEKAKTGGAKGKKGGEPACFLTLKLDSTCNWGHSVPGDHFKLLLEQLMREPEQMKVTPNHGGFDVMTKPGHPVPFSALLLYFLRDRRFPVDLPVDPLWLPAEGDPSVLRIRFTEPSIRPGGSIHWTQWVSGVKVNVSGRSVFGLPYAQLDKKVVVGVFAEQLLTGDGSMMMGGCCTLLPPQVESYAAIVMLMTAKREVWMYMDGARKFWQQIKVDGQNYHVEDFVSIDETLPTINLVRQELSRGLVASLPTMGDAMAGINNAAMDALFQTQKKKVKGMKWVPLRFDSSAGALPFPPLVVS</sequence>
<dbReference type="CDD" id="cd17917">
    <property type="entry name" value="DEXHc_RHA-like"/>
    <property type="match status" value="1"/>
</dbReference>
<dbReference type="Gene3D" id="1.20.120.1080">
    <property type="match status" value="1"/>
</dbReference>
<dbReference type="EMBL" id="CAADRA010003734">
    <property type="protein sequence ID" value="VFT84082.1"/>
    <property type="molecule type" value="Genomic_DNA"/>
</dbReference>
<dbReference type="InterPro" id="IPR027417">
    <property type="entry name" value="P-loop_NTPase"/>
</dbReference>
<proteinExistence type="predicted"/>
<protein>
    <submittedName>
        <fullName evidence="6">Aste57867_7150 protein</fullName>
    </submittedName>
</protein>
<dbReference type="GO" id="GO:0004386">
    <property type="term" value="F:helicase activity"/>
    <property type="evidence" value="ECO:0007669"/>
    <property type="project" value="TreeGrafter"/>
</dbReference>
<evidence type="ECO:0000313" key="5">
    <source>
        <dbReference type="EMBL" id="KAF0705057.1"/>
    </source>
</evidence>
<dbReference type="InterPro" id="IPR029060">
    <property type="entry name" value="PIN-like_dom_sf"/>
</dbReference>
<gene>
    <name evidence="6" type="primary">Aste57867_7150</name>
    <name evidence="5" type="ORF">As57867_007126</name>
    <name evidence="6" type="ORF">ASTE57867_7150</name>
</gene>
<dbReference type="Pfam" id="PF00867">
    <property type="entry name" value="XPG_I"/>
    <property type="match status" value="1"/>
</dbReference>
<evidence type="ECO:0000256" key="2">
    <source>
        <dbReference type="ARBA" id="ARBA00022840"/>
    </source>
</evidence>
<reference evidence="5" key="2">
    <citation type="submission" date="2019-06" db="EMBL/GenBank/DDBJ databases">
        <title>Genomics analysis of Aphanomyces spp. identifies a new class of oomycete effector associated with host adaptation.</title>
        <authorList>
            <person name="Gaulin E."/>
        </authorList>
    </citation>
    <scope>NUCLEOTIDE SEQUENCE</scope>
    <source>
        <strain evidence="5">CBS 578.67</strain>
    </source>
</reference>
<accession>A0A485KG59</accession>
<dbReference type="Pfam" id="PF00270">
    <property type="entry name" value="DEAD"/>
    <property type="match status" value="1"/>
</dbReference>
<dbReference type="PANTHER" id="PTHR18934">
    <property type="entry name" value="ATP-DEPENDENT RNA HELICASE"/>
    <property type="match status" value="1"/>
</dbReference>
<dbReference type="InterPro" id="IPR011545">
    <property type="entry name" value="DEAD/DEAH_box_helicase_dom"/>
</dbReference>
<evidence type="ECO:0000259" key="4">
    <source>
        <dbReference type="PROSITE" id="PS51194"/>
    </source>
</evidence>
<name>A0A485KG59_9STRA</name>
<keyword evidence="1" id="KW-0547">Nucleotide-binding</keyword>
<dbReference type="Proteomes" id="UP000332933">
    <property type="component" value="Unassembled WGS sequence"/>
</dbReference>
<dbReference type="Pfam" id="PF00271">
    <property type="entry name" value="Helicase_C"/>
    <property type="match status" value="1"/>
</dbReference>
<dbReference type="PROSITE" id="PS51194">
    <property type="entry name" value="HELICASE_CTER"/>
    <property type="match status" value="1"/>
</dbReference>
<dbReference type="InterPro" id="IPR006086">
    <property type="entry name" value="XPG-I_dom"/>
</dbReference>
<evidence type="ECO:0000256" key="1">
    <source>
        <dbReference type="ARBA" id="ARBA00022741"/>
    </source>
</evidence>
<reference evidence="6 7" key="1">
    <citation type="submission" date="2019-03" db="EMBL/GenBank/DDBJ databases">
        <authorList>
            <person name="Gaulin E."/>
            <person name="Dumas B."/>
        </authorList>
    </citation>
    <scope>NUCLEOTIDE SEQUENCE [LARGE SCALE GENOMIC DNA]</scope>
    <source>
        <strain evidence="6">CBS 568.67</strain>
    </source>
</reference>
<dbReference type="OrthoDB" id="66977at2759"/>
<dbReference type="Gene3D" id="3.40.50.1010">
    <property type="entry name" value="5'-nuclease"/>
    <property type="match status" value="1"/>
</dbReference>
<dbReference type="InterPro" id="IPR014001">
    <property type="entry name" value="Helicase_ATP-bd"/>
</dbReference>
<evidence type="ECO:0000259" key="3">
    <source>
        <dbReference type="PROSITE" id="PS51192"/>
    </source>
</evidence>
<feature type="domain" description="Helicase C-terminal" evidence="4">
    <location>
        <begin position="925"/>
        <end position="1091"/>
    </location>
</feature>
<dbReference type="EMBL" id="VJMH01003722">
    <property type="protein sequence ID" value="KAF0705057.1"/>
    <property type="molecule type" value="Genomic_DNA"/>
</dbReference>
<dbReference type="CDD" id="cd18791">
    <property type="entry name" value="SF2_C_RHA"/>
    <property type="match status" value="1"/>
</dbReference>
<keyword evidence="7" id="KW-1185">Reference proteome</keyword>
<evidence type="ECO:0000313" key="6">
    <source>
        <dbReference type="EMBL" id="VFT84082.1"/>
    </source>
</evidence>
<dbReference type="GO" id="GO:0005524">
    <property type="term" value="F:ATP binding"/>
    <property type="evidence" value="ECO:0007669"/>
    <property type="project" value="UniProtKB-KW"/>
</dbReference>
<dbReference type="SUPFAM" id="SSF52540">
    <property type="entry name" value="P-loop containing nucleoside triphosphate hydrolases"/>
    <property type="match status" value="1"/>
</dbReference>
<dbReference type="GO" id="GO:0003723">
    <property type="term" value="F:RNA binding"/>
    <property type="evidence" value="ECO:0007669"/>
    <property type="project" value="TreeGrafter"/>
</dbReference>
<dbReference type="PROSITE" id="PS51192">
    <property type="entry name" value="HELICASE_ATP_BIND_1"/>
    <property type="match status" value="1"/>
</dbReference>
<dbReference type="Gene3D" id="3.40.50.300">
    <property type="entry name" value="P-loop containing nucleotide triphosphate hydrolases"/>
    <property type="match status" value="2"/>
</dbReference>
<dbReference type="SMART" id="SM00490">
    <property type="entry name" value="HELICc"/>
    <property type="match status" value="1"/>
</dbReference>
<evidence type="ECO:0000313" key="7">
    <source>
        <dbReference type="Proteomes" id="UP000332933"/>
    </source>
</evidence>
<feature type="domain" description="Helicase ATP-binding" evidence="3">
    <location>
        <begin position="694"/>
        <end position="857"/>
    </location>
</feature>
<dbReference type="SMART" id="SM00487">
    <property type="entry name" value="DEXDc"/>
    <property type="match status" value="1"/>
</dbReference>
<organism evidence="6 7">
    <name type="scientific">Aphanomyces stellatus</name>
    <dbReference type="NCBI Taxonomy" id="120398"/>
    <lineage>
        <taxon>Eukaryota</taxon>
        <taxon>Sar</taxon>
        <taxon>Stramenopiles</taxon>
        <taxon>Oomycota</taxon>
        <taxon>Saprolegniomycetes</taxon>
        <taxon>Saprolegniales</taxon>
        <taxon>Verrucalvaceae</taxon>
        <taxon>Aphanomyces</taxon>
    </lineage>
</organism>